<dbReference type="PANTHER" id="PTHR36836:SF1">
    <property type="entry name" value="COLANIC ACID BIOSYNTHESIS PROTEIN WCAK"/>
    <property type="match status" value="1"/>
</dbReference>
<evidence type="ECO:0000313" key="2">
    <source>
        <dbReference type="EMBL" id="MED1205209.1"/>
    </source>
</evidence>
<name>A0ABU6ML45_9BACI</name>
<gene>
    <name evidence="2" type="ORF">P4T90_19350</name>
</gene>
<dbReference type="PANTHER" id="PTHR36836">
    <property type="entry name" value="COLANIC ACID BIOSYNTHESIS PROTEIN WCAK"/>
    <property type="match status" value="1"/>
</dbReference>
<evidence type="ECO:0000259" key="1">
    <source>
        <dbReference type="Pfam" id="PF04230"/>
    </source>
</evidence>
<dbReference type="EMBL" id="JARMAB010000030">
    <property type="protein sequence ID" value="MED1205209.1"/>
    <property type="molecule type" value="Genomic_DNA"/>
</dbReference>
<reference evidence="2 3" key="1">
    <citation type="submission" date="2023-03" db="EMBL/GenBank/DDBJ databases">
        <title>Bacillus Genome Sequencing.</title>
        <authorList>
            <person name="Dunlap C."/>
        </authorList>
    </citation>
    <scope>NUCLEOTIDE SEQUENCE [LARGE SCALE GENOMIC DNA]</scope>
    <source>
        <strain evidence="2 3">B-23453</strain>
    </source>
</reference>
<dbReference type="InterPro" id="IPR007345">
    <property type="entry name" value="Polysacch_pyruvyl_Trfase"/>
</dbReference>
<organism evidence="2 3">
    <name type="scientific">Heyndrickxia acidicola</name>
    <dbReference type="NCBI Taxonomy" id="209389"/>
    <lineage>
        <taxon>Bacteria</taxon>
        <taxon>Bacillati</taxon>
        <taxon>Bacillota</taxon>
        <taxon>Bacilli</taxon>
        <taxon>Bacillales</taxon>
        <taxon>Bacillaceae</taxon>
        <taxon>Heyndrickxia</taxon>
    </lineage>
</organism>
<dbReference type="RefSeq" id="WP_066262355.1">
    <property type="nucleotide sequence ID" value="NZ_JARMAB010000030.1"/>
</dbReference>
<comment type="caution">
    <text evidence="2">The sequence shown here is derived from an EMBL/GenBank/DDBJ whole genome shotgun (WGS) entry which is preliminary data.</text>
</comment>
<accession>A0ABU6ML45</accession>
<protein>
    <submittedName>
        <fullName evidence="2">Polysaccharide pyruvyl transferase family protein</fullName>
    </submittedName>
</protein>
<feature type="domain" description="Polysaccharide pyruvyl transferase" evidence="1">
    <location>
        <begin position="14"/>
        <end position="304"/>
    </location>
</feature>
<dbReference type="Pfam" id="PF04230">
    <property type="entry name" value="PS_pyruv_trans"/>
    <property type="match status" value="1"/>
</dbReference>
<dbReference type="Proteomes" id="UP001341444">
    <property type="component" value="Unassembled WGS sequence"/>
</dbReference>
<keyword evidence="3" id="KW-1185">Reference proteome</keyword>
<evidence type="ECO:0000313" key="3">
    <source>
        <dbReference type="Proteomes" id="UP001341444"/>
    </source>
</evidence>
<dbReference type="GO" id="GO:0016740">
    <property type="term" value="F:transferase activity"/>
    <property type="evidence" value="ECO:0007669"/>
    <property type="project" value="UniProtKB-KW"/>
</dbReference>
<keyword evidence="2" id="KW-0808">Transferase</keyword>
<proteinExistence type="predicted"/>
<sequence length="372" mass="44427">MKKRILVWAYFSVNIGDDLFLKTLFDRYPEVKWDLLTANRNYKKVFRNYKNVNILYSYRGVFWGEREVNLFIKMNDVLLKYKKYEALVLIGGSIFKQNKGWENRYKERRNILHSFSKLNKKVFIISANFGPYEDYCFMKKYDLLFSQCYDICFRDSYSYTLFKHLKNVRLAPDAVLSLEVKKAQVKEKCVGLSLINLEKREELKAYNHAYNKKMVDLMNEYIAEGYKIKLFSFCQYEGDLKACQQILAKFPQEDQNMIRIINYDGQIDPFLEEYKTCELIIGARFHSIILAFLFNQNVYPIIYSDKTYHTLVDLKMDKNCIFIKDIHKLESKKVFQAACLNKVDQNILLQAHRHFEELDQFLFLFKSSSINK</sequence>